<accession>A0A3S2P0H6</accession>
<name>A0A3S2P0H6_ORYJA</name>
<dbReference type="EMBL" id="CM012453">
    <property type="protein sequence ID" value="RVE61165.1"/>
    <property type="molecule type" value="Genomic_DNA"/>
</dbReference>
<feature type="region of interest" description="Disordered" evidence="1">
    <location>
        <begin position="97"/>
        <end position="238"/>
    </location>
</feature>
<dbReference type="AlphaFoldDB" id="A0A3S2P0H6"/>
<feature type="region of interest" description="Disordered" evidence="1">
    <location>
        <begin position="1"/>
        <end position="49"/>
    </location>
</feature>
<feature type="compositionally biased region" description="Basic and acidic residues" evidence="1">
    <location>
        <begin position="183"/>
        <end position="204"/>
    </location>
</feature>
<feature type="compositionally biased region" description="Acidic residues" evidence="1">
    <location>
        <begin position="103"/>
        <end position="119"/>
    </location>
</feature>
<feature type="compositionally biased region" description="Basic and acidic residues" evidence="1">
    <location>
        <begin position="126"/>
        <end position="146"/>
    </location>
</feature>
<proteinExistence type="predicted"/>
<organism evidence="2 3">
    <name type="scientific">Oryzias javanicus</name>
    <name type="common">Javanese ricefish</name>
    <name type="synonym">Aplocheilus javanicus</name>
    <dbReference type="NCBI Taxonomy" id="123683"/>
    <lineage>
        <taxon>Eukaryota</taxon>
        <taxon>Metazoa</taxon>
        <taxon>Chordata</taxon>
        <taxon>Craniata</taxon>
        <taxon>Vertebrata</taxon>
        <taxon>Euteleostomi</taxon>
        <taxon>Actinopterygii</taxon>
        <taxon>Neopterygii</taxon>
        <taxon>Teleostei</taxon>
        <taxon>Neoteleostei</taxon>
        <taxon>Acanthomorphata</taxon>
        <taxon>Ovalentaria</taxon>
        <taxon>Atherinomorphae</taxon>
        <taxon>Beloniformes</taxon>
        <taxon>Adrianichthyidae</taxon>
        <taxon>Oryziinae</taxon>
        <taxon>Oryzias</taxon>
    </lineage>
</organism>
<feature type="compositionally biased region" description="Basic and acidic residues" evidence="1">
    <location>
        <begin position="270"/>
        <end position="325"/>
    </location>
</feature>
<evidence type="ECO:0000313" key="3">
    <source>
        <dbReference type="Proteomes" id="UP000283210"/>
    </source>
</evidence>
<reference evidence="2 3" key="1">
    <citation type="submission" date="2018-11" db="EMBL/GenBank/DDBJ databases">
        <authorList>
            <person name="Lopez-Roques C."/>
            <person name="Donnadieu C."/>
            <person name="Bouchez O."/>
            <person name="Klopp C."/>
            <person name="Cabau C."/>
            <person name="Zahm M."/>
        </authorList>
    </citation>
    <scope>NUCLEOTIDE SEQUENCE [LARGE SCALE GENOMIC DNA]</scope>
    <source>
        <strain evidence="2">RS831</strain>
        <tissue evidence="2">Whole body</tissue>
    </source>
</reference>
<evidence type="ECO:0000256" key="1">
    <source>
        <dbReference type="SAM" id="MobiDB-lite"/>
    </source>
</evidence>
<evidence type="ECO:0000313" key="2">
    <source>
        <dbReference type="EMBL" id="RVE61165.1"/>
    </source>
</evidence>
<feature type="compositionally biased region" description="Basic and acidic residues" evidence="1">
    <location>
        <begin position="37"/>
        <end position="48"/>
    </location>
</feature>
<protein>
    <submittedName>
        <fullName evidence="2">Uncharacterized protein</fullName>
    </submittedName>
</protein>
<dbReference type="Proteomes" id="UP000283210">
    <property type="component" value="Chromosome 17"/>
</dbReference>
<reference evidence="2 3" key="2">
    <citation type="submission" date="2019-01" db="EMBL/GenBank/DDBJ databases">
        <title>A chromosome length genome reference of the Java medaka (oryzias javanicus).</title>
        <authorList>
            <person name="Herpin A."/>
            <person name="Takehana Y."/>
            <person name="Naruse K."/>
            <person name="Ansai S."/>
            <person name="Kawaguchi M."/>
        </authorList>
    </citation>
    <scope>NUCLEOTIDE SEQUENCE [LARGE SCALE GENOMIC DNA]</scope>
    <source>
        <strain evidence="2">RS831</strain>
        <tissue evidence="2">Whole body</tissue>
    </source>
</reference>
<gene>
    <name evidence="2" type="ORF">OJAV_G00168070</name>
</gene>
<feature type="region of interest" description="Disordered" evidence="1">
    <location>
        <begin position="265"/>
        <end position="332"/>
    </location>
</feature>
<sequence length="363" mass="40532">MKNEDNDDFSPIDSLSEEQPEIDPPEEFIETLVSPKDPSEGDAPKSDDECQQSVLEMIESTKNACQDLILVEQEGGVCQENHELWIDLEDVVCEVIEEKENEQSEAEGTEVMKEEEEEDRQTGSGSEEKTVKAHEAETNKSEVREESEGEAVKTPAGKFTNSSAGKAETANQETCDLTEEDGDQNREGDVQETDRENKELDGEPSRAQQSADKSMPKENNDSGTGDISTRGVGRKLVVSKQPKVYQVKAVPVVPPKPQHCKITALTLRQQQKERLEADKGRDGPPRVQPEPDREARDGAEESLERQERQITLRERRRDGADRDGSSRNSPLSLCFDEAVAIATLRREKERARDGEVDVDRLGK</sequence>
<feature type="compositionally biased region" description="Acidic residues" evidence="1">
    <location>
        <begin position="1"/>
        <end position="29"/>
    </location>
</feature>
<keyword evidence="3" id="KW-1185">Reference proteome</keyword>
<feature type="compositionally biased region" description="Polar residues" evidence="1">
    <location>
        <begin position="159"/>
        <end position="175"/>
    </location>
</feature>